<evidence type="ECO:0000313" key="3">
    <source>
        <dbReference type="Proteomes" id="UP001391051"/>
    </source>
</evidence>
<protein>
    <recommendedName>
        <fullName evidence="1">2EXR domain-containing protein</fullName>
    </recommendedName>
</protein>
<accession>A0ABR1PZU9</accession>
<evidence type="ECO:0000259" key="1">
    <source>
        <dbReference type="Pfam" id="PF20150"/>
    </source>
</evidence>
<comment type="caution">
    <text evidence="2">The sequence shown here is derived from an EMBL/GenBank/DDBJ whole genome shotgun (WGS) entry which is preliminary data.</text>
</comment>
<feature type="domain" description="2EXR" evidence="1">
    <location>
        <begin position="17"/>
        <end position="125"/>
    </location>
</feature>
<dbReference type="InterPro" id="IPR045518">
    <property type="entry name" value="2EXR"/>
</dbReference>
<gene>
    <name evidence="2" type="ORF">PG986_012371</name>
</gene>
<dbReference type="EMBL" id="JAQQWE010000008">
    <property type="protein sequence ID" value="KAK7943258.1"/>
    <property type="molecule type" value="Genomic_DNA"/>
</dbReference>
<evidence type="ECO:0000313" key="2">
    <source>
        <dbReference type="EMBL" id="KAK7943258.1"/>
    </source>
</evidence>
<dbReference type="PANTHER" id="PTHR35910:SF6">
    <property type="entry name" value="2EXR DOMAIN-CONTAINING PROTEIN"/>
    <property type="match status" value="1"/>
</dbReference>
<reference evidence="2 3" key="1">
    <citation type="submission" date="2023-01" db="EMBL/GenBank/DDBJ databases">
        <title>Analysis of 21 Apiospora genomes using comparative genomics revels a genus with tremendous synthesis potential of carbohydrate active enzymes and secondary metabolites.</title>
        <authorList>
            <person name="Sorensen T."/>
        </authorList>
    </citation>
    <scope>NUCLEOTIDE SEQUENCE [LARGE SCALE GENOMIC DNA]</scope>
    <source>
        <strain evidence="2 3">CBS 24483</strain>
    </source>
</reference>
<organism evidence="2 3">
    <name type="scientific">Apiospora aurea</name>
    <dbReference type="NCBI Taxonomy" id="335848"/>
    <lineage>
        <taxon>Eukaryota</taxon>
        <taxon>Fungi</taxon>
        <taxon>Dikarya</taxon>
        <taxon>Ascomycota</taxon>
        <taxon>Pezizomycotina</taxon>
        <taxon>Sordariomycetes</taxon>
        <taxon>Xylariomycetidae</taxon>
        <taxon>Amphisphaeriales</taxon>
        <taxon>Apiosporaceae</taxon>
        <taxon>Apiospora</taxon>
    </lineage>
</organism>
<keyword evidence="3" id="KW-1185">Reference proteome</keyword>
<dbReference type="GeneID" id="92081655"/>
<sequence>MGALDNYSDMWRELQSFPKFTRLPPEIRRDIVSGPDIITRSPIPDKYVFESKHLNANSPQWLAAMPQQFILTRPIGYILIPRLPALLQVCRESRDIMMEHGTPCYYDKWKKIPNSMWINPAFDVLYYTATTTLGRFDGHPVFDKSLFNMVRTITLEQRNVYAFMKQALKLPLLQEILVGMGERGIIFSEKTRYWSPSWHRKIFGVDGWRLVNFNNKSKNDVYQLIAWLVEDEKAASFAQGLNQAWDDYTEDWTTIVKDCEIQWLRGAYSAEKGDVPGIRLVRKHSDVDRHDAWTKKVLAGMPQLQPVFILVDRVNHPSLVHNETRRMRVVGMEPRYTFNQESMLWQRRW</sequence>
<dbReference type="RefSeq" id="XP_066695289.1">
    <property type="nucleotide sequence ID" value="XM_066848593.1"/>
</dbReference>
<dbReference type="PANTHER" id="PTHR35910">
    <property type="entry name" value="2EXR DOMAIN-CONTAINING PROTEIN"/>
    <property type="match status" value="1"/>
</dbReference>
<proteinExistence type="predicted"/>
<name>A0ABR1PZU9_9PEZI</name>
<dbReference type="Proteomes" id="UP001391051">
    <property type="component" value="Unassembled WGS sequence"/>
</dbReference>
<dbReference type="Pfam" id="PF20150">
    <property type="entry name" value="2EXR"/>
    <property type="match status" value="1"/>
</dbReference>